<comment type="caution">
    <text evidence="10">The sequence shown here is derived from an EMBL/GenBank/DDBJ whole genome shotgun (WGS) entry which is preliminary data.</text>
</comment>
<accession>A0A2P6RUR5</accession>
<dbReference type="GO" id="GO:0010215">
    <property type="term" value="P:cellulose microfibril organization"/>
    <property type="evidence" value="ECO:0007669"/>
    <property type="project" value="InterPro"/>
</dbReference>
<feature type="domain" description="COBRA C-terminal" evidence="9">
    <location>
        <begin position="222"/>
        <end position="247"/>
    </location>
</feature>
<dbReference type="Pfam" id="PF25079">
    <property type="entry name" value="COB_C"/>
    <property type="match status" value="2"/>
</dbReference>
<evidence type="ECO:0000256" key="4">
    <source>
        <dbReference type="ARBA" id="ARBA00022729"/>
    </source>
</evidence>
<dbReference type="PIRSF" id="PIRSF038122">
    <property type="entry name" value="COBRA"/>
    <property type="match status" value="1"/>
</dbReference>
<keyword evidence="11" id="KW-1185">Reference proteome</keyword>
<keyword evidence="3" id="KW-0336">GPI-anchor</keyword>
<evidence type="ECO:0000256" key="7">
    <source>
        <dbReference type="PIRNR" id="PIRNR038122"/>
    </source>
</evidence>
<evidence type="ECO:0000313" key="10">
    <source>
        <dbReference type="EMBL" id="PRQ50163.1"/>
    </source>
</evidence>
<evidence type="ECO:0000256" key="8">
    <source>
        <dbReference type="SAM" id="SignalP"/>
    </source>
</evidence>
<evidence type="ECO:0000256" key="5">
    <source>
        <dbReference type="ARBA" id="ARBA00023180"/>
    </source>
</evidence>
<evidence type="ECO:0000259" key="9">
    <source>
        <dbReference type="Pfam" id="PF25079"/>
    </source>
</evidence>
<dbReference type="GO" id="GO:0052324">
    <property type="term" value="P:plant-type cell wall cellulose biosynthetic process"/>
    <property type="evidence" value="ECO:0007669"/>
    <property type="project" value="TreeGrafter"/>
</dbReference>
<protein>
    <recommendedName>
        <fullName evidence="7">COBRA-like protein</fullName>
    </recommendedName>
</protein>
<proteinExistence type="inferred from homology"/>
<evidence type="ECO:0000256" key="6">
    <source>
        <dbReference type="ARBA" id="ARBA00023288"/>
    </source>
</evidence>
<keyword evidence="5" id="KW-0325">Glycoprotein</keyword>
<evidence type="ECO:0000313" key="11">
    <source>
        <dbReference type="Proteomes" id="UP000238479"/>
    </source>
</evidence>
<feature type="domain" description="COBRA C-terminal" evidence="9">
    <location>
        <begin position="263"/>
        <end position="402"/>
    </location>
</feature>
<comment type="similarity">
    <text evidence="2 7">Belongs to the COBRA family.</text>
</comment>
<dbReference type="EMBL" id="PDCK01000040">
    <property type="protein sequence ID" value="PRQ50163.1"/>
    <property type="molecule type" value="Genomic_DNA"/>
</dbReference>
<dbReference type="Pfam" id="PF04833">
    <property type="entry name" value="COBRA"/>
    <property type="match status" value="1"/>
</dbReference>
<organism evidence="10 11">
    <name type="scientific">Rosa chinensis</name>
    <name type="common">China rose</name>
    <dbReference type="NCBI Taxonomy" id="74649"/>
    <lineage>
        <taxon>Eukaryota</taxon>
        <taxon>Viridiplantae</taxon>
        <taxon>Streptophyta</taxon>
        <taxon>Embryophyta</taxon>
        <taxon>Tracheophyta</taxon>
        <taxon>Spermatophyta</taxon>
        <taxon>Magnoliopsida</taxon>
        <taxon>eudicotyledons</taxon>
        <taxon>Gunneridae</taxon>
        <taxon>Pentapetalae</taxon>
        <taxon>rosids</taxon>
        <taxon>fabids</taxon>
        <taxon>Rosales</taxon>
        <taxon>Rosaceae</taxon>
        <taxon>Rosoideae</taxon>
        <taxon>Rosoideae incertae sedis</taxon>
        <taxon>Rosa</taxon>
    </lineage>
</organism>
<dbReference type="STRING" id="74649.A0A2P6RUR5"/>
<dbReference type="Gramene" id="PRQ50163">
    <property type="protein sequence ID" value="PRQ50163"/>
    <property type="gene ID" value="RchiOBHm_Chr2g0130081"/>
</dbReference>
<dbReference type="GO" id="GO:0098552">
    <property type="term" value="C:side of membrane"/>
    <property type="evidence" value="ECO:0007669"/>
    <property type="project" value="UniProtKB-KW"/>
</dbReference>
<name>A0A2P6RUR5_ROSCH</name>
<dbReference type="InterPro" id="IPR056900">
    <property type="entry name" value="COB_C"/>
</dbReference>
<keyword evidence="6" id="KW-0449">Lipoprotein</keyword>
<reference evidence="10 11" key="1">
    <citation type="journal article" date="2018" name="Nat. Genet.">
        <title>The Rosa genome provides new insights in the design of modern roses.</title>
        <authorList>
            <person name="Bendahmane M."/>
        </authorList>
    </citation>
    <scope>NUCLEOTIDE SEQUENCE [LARGE SCALE GENOMIC DNA]</scope>
    <source>
        <strain evidence="11">cv. Old Blush</strain>
    </source>
</reference>
<dbReference type="PANTHER" id="PTHR31673:SF3">
    <property type="entry name" value="COBRA-LIKE PROTEIN 4"/>
    <property type="match status" value="1"/>
</dbReference>
<dbReference type="AlphaFoldDB" id="A0A2P6RUR5"/>
<dbReference type="InterPro" id="IPR006918">
    <property type="entry name" value="COBRA_pln"/>
</dbReference>
<keyword evidence="4 8" id="KW-0732">Signal</keyword>
<evidence type="ECO:0000256" key="3">
    <source>
        <dbReference type="ARBA" id="ARBA00022622"/>
    </source>
</evidence>
<dbReference type="OrthoDB" id="2012261at2759"/>
<gene>
    <name evidence="10" type="ORF">RchiOBHm_Chr2g0130081</name>
</gene>
<dbReference type="GO" id="GO:0005886">
    <property type="term" value="C:plasma membrane"/>
    <property type="evidence" value="ECO:0007669"/>
    <property type="project" value="UniProtKB-SubCell"/>
</dbReference>
<sequence>MMKPSAFYIAVFCFLLPALSIEAYDPLDPTGNITIRWDILSWTEDGYVAIVTIRNYQMYRHIEAPGWRLGWSWARGEVLWSMLGAETTERGDCSRFGGGVDGPPHCCDSSPKVVDLLPGVPYNQRISQCCRGGNLGSMVQDQAASASMFQMTVAAAGTTKKTVRRPKNFTLEAPGPGYTCGPARIVDPTRYPSPDRRRHTQALVSWNVVCTYSQFLASATPTCCVSLSSFYSKMLVSCRTCACGCKSNPGGCAGPNSPDLSPAPRVQCTSHMCPVRVHWHVKLNYKEYWRVKISVTNFNYKMNYTQWNLVVQHPNFNNMTTSYSFNSHSLGPYGDINDTTMFWGLEYFNDMLLEAGLEGNVRSDILFGKSKSSFTFANGWAFPRRIYFNGEECVMPPVDVYPRLPSSSRKPTSCVLDAAVTCILTLLCLAMSVWQ</sequence>
<keyword evidence="3" id="KW-0472">Membrane</keyword>
<comment type="subcellular location">
    <subcellularLocation>
        <location evidence="1">Cell membrane</location>
        <topology evidence="1">Lipid-anchor</topology>
        <topology evidence="1">GPI-anchor</topology>
    </subcellularLocation>
</comment>
<dbReference type="Proteomes" id="UP000238479">
    <property type="component" value="Chromosome 2"/>
</dbReference>
<feature type="chain" id="PRO_5015146581" description="COBRA-like protein" evidence="8">
    <location>
        <begin position="24"/>
        <end position="435"/>
    </location>
</feature>
<evidence type="ECO:0000256" key="2">
    <source>
        <dbReference type="ARBA" id="ARBA00005507"/>
    </source>
</evidence>
<dbReference type="PANTHER" id="PTHR31673">
    <property type="entry name" value="PROTEIN COBRA"/>
    <property type="match status" value="1"/>
</dbReference>
<evidence type="ECO:0000256" key="1">
    <source>
        <dbReference type="ARBA" id="ARBA00004609"/>
    </source>
</evidence>
<feature type="signal peptide" evidence="8">
    <location>
        <begin position="1"/>
        <end position="23"/>
    </location>
</feature>